<dbReference type="EMBL" id="PGCL01000002">
    <property type="protein sequence ID" value="TAJ44640.1"/>
    <property type="molecule type" value="Genomic_DNA"/>
</dbReference>
<dbReference type="AlphaFoldDB" id="A0A483CNR7"/>
<evidence type="ECO:0008006" key="4">
    <source>
        <dbReference type="Google" id="ProtNLM"/>
    </source>
</evidence>
<protein>
    <recommendedName>
        <fullName evidence="4">DUF5658 domain-containing protein</fullName>
    </recommendedName>
</protein>
<reference evidence="2 3" key="1">
    <citation type="submission" date="2017-11" db="EMBL/GenBank/DDBJ databases">
        <title>Isolation and Characterization of Methanofollis Species from Methane Seep Offshore SW Taiwan.</title>
        <authorList>
            <person name="Teng N.-H."/>
            <person name="Lai M.-C."/>
            <person name="Chen S.-C."/>
        </authorList>
    </citation>
    <scope>NUCLEOTIDE SEQUENCE [LARGE SCALE GENOMIC DNA]</scope>
    <source>
        <strain evidence="2 3">FWC-SCC2</strain>
    </source>
</reference>
<dbReference type="Proteomes" id="UP000292580">
    <property type="component" value="Unassembled WGS sequence"/>
</dbReference>
<keyword evidence="1" id="KW-1133">Transmembrane helix</keyword>
<dbReference type="RefSeq" id="WP_130646435.1">
    <property type="nucleotide sequence ID" value="NZ_PGCL01000002.1"/>
</dbReference>
<sequence length="109" mass="11786">MQGFTRSFRYRRSIALLALLLVADLATTRLVLATGGVELNPFTAPHTATLAGHLLYLAPLWGALFVAATGAAAWCDTRIPDSGLLVWVPICILYAVPVVHNLLVIWGLF</sequence>
<name>A0A483CNR7_9EURY</name>
<accession>A0A483CNR7</accession>
<evidence type="ECO:0000313" key="3">
    <source>
        <dbReference type="Proteomes" id="UP000292580"/>
    </source>
</evidence>
<organism evidence="2 3">
    <name type="scientific">Methanofollis fontis</name>
    <dbReference type="NCBI Taxonomy" id="2052832"/>
    <lineage>
        <taxon>Archaea</taxon>
        <taxon>Methanobacteriati</taxon>
        <taxon>Methanobacteriota</taxon>
        <taxon>Stenosarchaea group</taxon>
        <taxon>Methanomicrobia</taxon>
        <taxon>Methanomicrobiales</taxon>
        <taxon>Methanomicrobiaceae</taxon>
        <taxon>Methanofollis</taxon>
    </lineage>
</organism>
<keyword evidence="1" id="KW-0472">Membrane</keyword>
<gene>
    <name evidence="2" type="ORF">CUJ86_04860</name>
</gene>
<feature type="transmembrane region" description="Helical" evidence="1">
    <location>
        <begin position="57"/>
        <end position="75"/>
    </location>
</feature>
<keyword evidence="1" id="KW-0812">Transmembrane</keyword>
<evidence type="ECO:0000256" key="1">
    <source>
        <dbReference type="SAM" id="Phobius"/>
    </source>
</evidence>
<feature type="transmembrane region" description="Helical" evidence="1">
    <location>
        <begin position="84"/>
        <end position="108"/>
    </location>
</feature>
<proteinExistence type="predicted"/>
<evidence type="ECO:0000313" key="2">
    <source>
        <dbReference type="EMBL" id="TAJ44640.1"/>
    </source>
</evidence>
<keyword evidence="3" id="KW-1185">Reference proteome</keyword>
<comment type="caution">
    <text evidence="2">The sequence shown here is derived from an EMBL/GenBank/DDBJ whole genome shotgun (WGS) entry which is preliminary data.</text>
</comment>